<dbReference type="VEuPathDB" id="VectorBase:AMAM018916"/>
<dbReference type="Pfam" id="PF00230">
    <property type="entry name" value="MIP"/>
    <property type="match status" value="1"/>
</dbReference>
<dbReference type="InterPro" id="IPR000425">
    <property type="entry name" value="MIP"/>
</dbReference>
<comment type="subcellular location">
    <subcellularLocation>
        <location evidence="1">Membrane</location>
        <topology evidence="1">Multi-pass membrane protein</topology>
    </subcellularLocation>
</comment>
<accession>A0A182T3J9</accession>
<evidence type="ECO:0000256" key="9">
    <source>
        <dbReference type="RuleBase" id="RU000477"/>
    </source>
</evidence>
<evidence type="ECO:0000256" key="5">
    <source>
        <dbReference type="ARBA" id="ARBA00022692"/>
    </source>
</evidence>
<dbReference type="Gene3D" id="1.20.1080.10">
    <property type="entry name" value="Glycerol uptake facilitator protein"/>
    <property type="match status" value="1"/>
</dbReference>
<keyword evidence="8 10" id="KW-0472">Membrane</keyword>
<keyword evidence="5 9" id="KW-0812">Transmembrane</keyword>
<evidence type="ECO:0000313" key="11">
    <source>
        <dbReference type="EnsemblMetazoa" id="AMAM018916-PA"/>
    </source>
</evidence>
<evidence type="ECO:0000256" key="10">
    <source>
        <dbReference type="SAM" id="Phobius"/>
    </source>
</evidence>
<evidence type="ECO:0000256" key="4">
    <source>
        <dbReference type="ARBA" id="ARBA00022448"/>
    </source>
</evidence>
<comment type="subunit">
    <text evidence="3">Homotetramer.</text>
</comment>
<dbReference type="PRINTS" id="PR00783">
    <property type="entry name" value="MINTRINSICP"/>
</dbReference>
<dbReference type="InterPro" id="IPR034294">
    <property type="entry name" value="Aquaporin_transptr"/>
</dbReference>
<dbReference type="PANTHER" id="PTHR19139">
    <property type="entry name" value="AQUAPORIN TRANSPORTER"/>
    <property type="match status" value="1"/>
</dbReference>
<keyword evidence="4 9" id="KW-0813">Transport</keyword>
<dbReference type="SUPFAM" id="SSF81338">
    <property type="entry name" value="Aquaporin-like"/>
    <property type="match status" value="1"/>
</dbReference>
<organism evidence="11 12">
    <name type="scientific">Anopheles maculatus</name>
    <dbReference type="NCBI Taxonomy" id="74869"/>
    <lineage>
        <taxon>Eukaryota</taxon>
        <taxon>Metazoa</taxon>
        <taxon>Ecdysozoa</taxon>
        <taxon>Arthropoda</taxon>
        <taxon>Hexapoda</taxon>
        <taxon>Insecta</taxon>
        <taxon>Pterygota</taxon>
        <taxon>Neoptera</taxon>
        <taxon>Endopterygota</taxon>
        <taxon>Diptera</taxon>
        <taxon>Nematocera</taxon>
        <taxon>Culicoidea</taxon>
        <taxon>Culicidae</taxon>
        <taxon>Anophelinae</taxon>
        <taxon>Anopheles</taxon>
        <taxon>Anopheles maculatus group</taxon>
    </lineage>
</organism>
<keyword evidence="12" id="KW-1185">Reference proteome</keyword>
<comment type="similarity">
    <text evidence="2 9">Belongs to the MIP/aquaporin (TC 1.A.8) family.</text>
</comment>
<evidence type="ECO:0000256" key="2">
    <source>
        <dbReference type="ARBA" id="ARBA00006175"/>
    </source>
</evidence>
<sequence length="165" mass="17270">MGLPHEICKRQAKDTESSGFRSVSKVVGLDAATPSEVVGGLGVTGIAPGLSTGQGVLIEALITFMLVFVVHGVCDNRRTDIKGSAPLAIGLSITAGHLAAIKYTGASMNPARSFGPAVVMGNYTDLWVYWVGPIVGGIVAGAVYRLFFKMNTNKVGQVTNDVQYI</sequence>
<evidence type="ECO:0000256" key="3">
    <source>
        <dbReference type="ARBA" id="ARBA00011881"/>
    </source>
</evidence>
<reference evidence="11" key="2">
    <citation type="submission" date="2020-05" db="UniProtKB">
        <authorList>
            <consortium name="EnsemblMetazoa"/>
        </authorList>
    </citation>
    <scope>IDENTIFICATION</scope>
    <source>
        <strain evidence="11">maculatus3</strain>
    </source>
</reference>
<feature type="transmembrane region" description="Helical" evidence="10">
    <location>
        <begin position="56"/>
        <end position="74"/>
    </location>
</feature>
<feature type="transmembrane region" description="Helical" evidence="10">
    <location>
        <begin position="86"/>
        <end position="106"/>
    </location>
</feature>
<dbReference type="GO" id="GO:0015267">
    <property type="term" value="F:channel activity"/>
    <property type="evidence" value="ECO:0007669"/>
    <property type="project" value="InterPro"/>
</dbReference>
<dbReference type="AlphaFoldDB" id="A0A182T3J9"/>
<reference evidence="12" key="1">
    <citation type="submission" date="2013-09" db="EMBL/GenBank/DDBJ databases">
        <title>The Genome Sequence of Anopheles maculatus species B.</title>
        <authorList>
            <consortium name="The Broad Institute Genomics Platform"/>
            <person name="Neafsey D.E."/>
            <person name="Besansky N."/>
            <person name="Howell P."/>
            <person name="Walton C."/>
            <person name="Young S.K."/>
            <person name="Zeng Q."/>
            <person name="Gargeya S."/>
            <person name="Fitzgerald M."/>
            <person name="Haas B."/>
            <person name="Abouelleil A."/>
            <person name="Allen A.W."/>
            <person name="Alvarado L."/>
            <person name="Arachchi H.M."/>
            <person name="Berlin A.M."/>
            <person name="Chapman S.B."/>
            <person name="Gainer-Dewar J."/>
            <person name="Goldberg J."/>
            <person name="Griggs A."/>
            <person name="Gujja S."/>
            <person name="Hansen M."/>
            <person name="Howarth C."/>
            <person name="Imamovic A."/>
            <person name="Ireland A."/>
            <person name="Larimer J."/>
            <person name="McCowan C."/>
            <person name="Murphy C."/>
            <person name="Pearson M."/>
            <person name="Poon T.W."/>
            <person name="Priest M."/>
            <person name="Roberts A."/>
            <person name="Saif S."/>
            <person name="Shea T."/>
            <person name="Sisk P."/>
            <person name="Sykes S."/>
            <person name="Wortman J."/>
            <person name="Nusbaum C."/>
            <person name="Birren B."/>
        </authorList>
    </citation>
    <scope>NUCLEOTIDE SEQUENCE [LARGE SCALE GENOMIC DNA]</scope>
    <source>
        <strain evidence="12">maculatus3</strain>
    </source>
</reference>
<evidence type="ECO:0000256" key="1">
    <source>
        <dbReference type="ARBA" id="ARBA00004141"/>
    </source>
</evidence>
<feature type="transmembrane region" description="Helical" evidence="10">
    <location>
        <begin position="126"/>
        <end position="147"/>
    </location>
</feature>
<protein>
    <submittedName>
        <fullName evidence="11">Uncharacterized protein</fullName>
    </submittedName>
</protein>
<evidence type="ECO:0000256" key="7">
    <source>
        <dbReference type="ARBA" id="ARBA00022989"/>
    </source>
</evidence>
<dbReference type="InterPro" id="IPR023271">
    <property type="entry name" value="Aquaporin-like"/>
</dbReference>
<dbReference type="EnsemblMetazoa" id="AMAM018916-RA">
    <property type="protein sequence ID" value="AMAM018916-PA"/>
    <property type="gene ID" value="AMAM018916"/>
</dbReference>
<evidence type="ECO:0000256" key="8">
    <source>
        <dbReference type="ARBA" id="ARBA00023136"/>
    </source>
</evidence>
<proteinExistence type="inferred from homology"/>
<name>A0A182T3J9_9DIPT</name>
<evidence type="ECO:0000313" key="12">
    <source>
        <dbReference type="Proteomes" id="UP000075901"/>
    </source>
</evidence>
<keyword evidence="7 10" id="KW-1133">Transmembrane helix</keyword>
<dbReference type="GO" id="GO:0005886">
    <property type="term" value="C:plasma membrane"/>
    <property type="evidence" value="ECO:0007669"/>
    <property type="project" value="TreeGrafter"/>
</dbReference>
<evidence type="ECO:0000256" key="6">
    <source>
        <dbReference type="ARBA" id="ARBA00022737"/>
    </source>
</evidence>
<dbReference type="PRINTS" id="PR02016">
    <property type="entry name" value="AQUAPORIN4"/>
</dbReference>
<dbReference type="Proteomes" id="UP000075901">
    <property type="component" value="Unassembled WGS sequence"/>
</dbReference>
<dbReference type="PANTHER" id="PTHR19139:SF291">
    <property type="entry name" value="AQUAPORIN"/>
    <property type="match status" value="1"/>
</dbReference>
<keyword evidence="6" id="KW-0677">Repeat</keyword>